<feature type="transmembrane region" description="Helical" evidence="8">
    <location>
        <begin position="84"/>
        <end position="106"/>
    </location>
</feature>
<feature type="transmembrane region" description="Helical" evidence="8">
    <location>
        <begin position="146"/>
        <end position="165"/>
    </location>
</feature>
<keyword evidence="4" id="KW-0309">Germination</keyword>
<evidence type="ECO:0000256" key="1">
    <source>
        <dbReference type="ARBA" id="ARBA00004141"/>
    </source>
</evidence>
<name>A0A926D7D2_9FIRM</name>
<feature type="transmembrane region" description="Helical" evidence="8">
    <location>
        <begin position="224"/>
        <end position="249"/>
    </location>
</feature>
<comment type="similarity">
    <text evidence="2">Belongs to the amino acid-polyamine-organocation (APC) superfamily. Spore germination protein (SGP) (TC 2.A.3.9) family.</text>
</comment>
<evidence type="ECO:0000256" key="6">
    <source>
        <dbReference type="ARBA" id="ARBA00022989"/>
    </source>
</evidence>
<keyword evidence="5 8" id="KW-0812">Transmembrane</keyword>
<feature type="transmembrane region" description="Helical" evidence="8">
    <location>
        <begin position="185"/>
        <end position="203"/>
    </location>
</feature>
<comment type="subcellular location">
    <subcellularLocation>
        <location evidence="1">Membrane</location>
        <topology evidence="1">Multi-pass membrane protein</topology>
    </subcellularLocation>
</comment>
<feature type="transmembrane region" description="Helical" evidence="8">
    <location>
        <begin position="44"/>
        <end position="63"/>
    </location>
</feature>
<proteinExistence type="inferred from homology"/>
<dbReference type="EMBL" id="JACRSR010000005">
    <property type="protein sequence ID" value="MBC8532199.1"/>
    <property type="molecule type" value="Genomic_DNA"/>
</dbReference>
<keyword evidence="3" id="KW-0813">Transport</keyword>
<feature type="transmembrane region" description="Helical" evidence="8">
    <location>
        <begin position="306"/>
        <end position="323"/>
    </location>
</feature>
<accession>A0A926D7D2</accession>
<evidence type="ECO:0000256" key="3">
    <source>
        <dbReference type="ARBA" id="ARBA00022448"/>
    </source>
</evidence>
<dbReference type="InterPro" id="IPR004761">
    <property type="entry name" value="Spore_GerAB"/>
</dbReference>
<evidence type="ECO:0000256" key="4">
    <source>
        <dbReference type="ARBA" id="ARBA00022544"/>
    </source>
</evidence>
<sequence length="361" mass="40004">MLEDNKKISLKQAMILYLLWVLAPTIRVAPQAAAAMAGKAAWLVPVAASIPGILLIFILARFFKTDQGSLADILCKALGNTVGRIVMGIYLFQVMLQLIVALRFYAERVLSTILPNVSILMLGVIMLAVVYFVARGGLVSFARLGQLLFGIIMVVFALHFALALFNVKLENLYPIVLQDAADAALGSYTIAGVWGNVVLVMFLGRQIVGKDQMKKHGLRAMLTIGLVTLILLITVVGVLGSSVTARMPMPFFMMVKNLSFFGIIERFDAFILSLWIGIDFMQITLLAIIAKELFGRVFKMRMDRQMITPILLFMLCAFLFIARDKKELENLSSDVLMPIQLTMEFAVPVLVLIVGKIRKKI</sequence>
<protein>
    <submittedName>
        <fullName evidence="9">GerAB/ArcD/ProY family transporter</fullName>
    </submittedName>
</protein>
<keyword evidence="6 8" id="KW-1133">Transmembrane helix</keyword>
<dbReference type="PANTHER" id="PTHR34975:SF2">
    <property type="entry name" value="SPORE GERMINATION PROTEIN A2"/>
    <property type="match status" value="1"/>
</dbReference>
<feature type="transmembrane region" description="Helical" evidence="8">
    <location>
        <begin position="112"/>
        <end position="134"/>
    </location>
</feature>
<feature type="transmembrane region" description="Helical" evidence="8">
    <location>
        <begin position="335"/>
        <end position="355"/>
    </location>
</feature>
<organism evidence="9 10">
    <name type="scientific">Gehongia tenuis</name>
    <dbReference type="NCBI Taxonomy" id="2763655"/>
    <lineage>
        <taxon>Bacteria</taxon>
        <taxon>Bacillati</taxon>
        <taxon>Bacillota</taxon>
        <taxon>Clostridia</taxon>
        <taxon>Christensenellales</taxon>
        <taxon>Christensenellaceae</taxon>
        <taxon>Gehongia</taxon>
    </lineage>
</organism>
<dbReference type="RefSeq" id="WP_249317314.1">
    <property type="nucleotide sequence ID" value="NZ_JACRSR010000005.1"/>
</dbReference>
<evidence type="ECO:0000313" key="9">
    <source>
        <dbReference type="EMBL" id="MBC8532199.1"/>
    </source>
</evidence>
<dbReference type="AlphaFoldDB" id="A0A926D7D2"/>
<dbReference type="GO" id="GO:0016020">
    <property type="term" value="C:membrane"/>
    <property type="evidence" value="ECO:0007669"/>
    <property type="project" value="UniProtKB-SubCell"/>
</dbReference>
<evidence type="ECO:0000313" key="10">
    <source>
        <dbReference type="Proteomes" id="UP000623172"/>
    </source>
</evidence>
<dbReference type="PANTHER" id="PTHR34975">
    <property type="entry name" value="SPORE GERMINATION PROTEIN A2"/>
    <property type="match status" value="1"/>
</dbReference>
<evidence type="ECO:0000256" key="5">
    <source>
        <dbReference type="ARBA" id="ARBA00022692"/>
    </source>
</evidence>
<dbReference type="Proteomes" id="UP000623172">
    <property type="component" value="Unassembled WGS sequence"/>
</dbReference>
<keyword evidence="7 8" id="KW-0472">Membrane</keyword>
<reference evidence="9" key="1">
    <citation type="submission" date="2020-08" db="EMBL/GenBank/DDBJ databases">
        <title>Genome public.</title>
        <authorList>
            <person name="Liu C."/>
            <person name="Sun Q."/>
        </authorList>
    </citation>
    <scope>NUCLEOTIDE SEQUENCE</scope>
    <source>
        <strain evidence="9">NSJ-53</strain>
    </source>
</reference>
<feature type="transmembrane region" description="Helical" evidence="8">
    <location>
        <begin position="269"/>
        <end position="294"/>
    </location>
</feature>
<evidence type="ECO:0000256" key="7">
    <source>
        <dbReference type="ARBA" id="ARBA00023136"/>
    </source>
</evidence>
<comment type="caution">
    <text evidence="9">The sequence shown here is derived from an EMBL/GenBank/DDBJ whole genome shotgun (WGS) entry which is preliminary data.</text>
</comment>
<dbReference type="Pfam" id="PF03845">
    <property type="entry name" value="Spore_permease"/>
    <property type="match status" value="1"/>
</dbReference>
<dbReference type="GO" id="GO:0009847">
    <property type="term" value="P:spore germination"/>
    <property type="evidence" value="ECO:0007669"/>
    <property type="project" value="InterPro"/>
</dbReference>
<keyword evidence="10" id="KW-1185">Reference proteome</keyword>
<evidence type="ECO:0000256" key="8">
    <source>
        <dbReference type="SAM" id="Phobius"/>
    </source>
</evidence>
<gene>
    <name evidence="9" type="ORF">H8696_10120</name>
</gene>
<evidence type="ECO:0000256" key="2">
    <source>
        <dbReference type="ARBA" id="ARBA00007998"/>
    </source>
</evidence>